<gene>
    <name evidence="1" type="ORF">LPJ66_006097</name>
</gene>
<evidence type="ECO:0000313" key="2">
    <source>
        <dbReference type="Proteomes" id="UP001150581"/>
    </source>
</evidence>
<dbReference type="Proteomes" id="UP001150581">
    <property type="component" value="Unassembled WGS sequence"/>
</dbReference>
<organism evidence="1 2">
    <name type="scientific">Kickxella alabastrina</name>
    <dbReference type="NCBI Taxonomy" id="61397"/>
    <lineage>
        <taxon>Eukaryota</taxon>
        <taxon>Fungi</taxon>
        <taxon>Fungi incertae sedis</taxon>
        <taxon>Zoopagomycota</taxon>
        <taxon>Kickxellomycotina</taxon>
        <taxon>Kickxellomycetes</taxon>
        <taxon>Kickxellales</taxon>
        <taxon>Kickxellaceae</taxon>
        <taxon>Kickxella</taxon>
    </lineage>
</organism>
<evidence type="ECO:0000313" key="1">
    <source>
        <dbReference type="EMBL" id="KAJ1892852.1"/>
    </source>
</evidence>
<sequence length="410" mass="45469">MGKRAAPSQVKSRQEESRTKQSYLARALFARLIAELIPVFIPILVKLTTSFSQHKRTAIKHALKAGQAAILANDTQALVAEGPPSWQGYILALSMFAMLLLYSWSFQWFFFEVGKATIVVRTALVSAIYRKSLVLSSQARSRLTLGRLTNLVSSDMSQIERGVTNMLVCITIPIQVIASIIVLVYMIGPASISGWVLVIAFVPVQMWASKYLVGLRRHAVKYTDNRILATREALQGMRVVKFFVWEDTVLEKIQRIRSKEVALIARLNLFRYGLISLALHSPVFASILTFVIFVLTGGKLRTGPVFAVIGIFNSMSVPLSWLPGALAETQNSLVPLQRITEALLEEELDQMPLPQASLDVAVRVSGGCFAWKYQPPSSNTSSRPGLIAHTITFLQIKMQPALKRTLVLSV</sequence>
<keyword evidence="2" id="KW-1185">Reference proteome</keyword>
<accession>A0ACC1IF00</accession>
<dbReference type="EMBL" id="JANBPG010000924">
    <property type="protein sequence ID" value="KAJ1892852.1"/>
    <property type="molecule type" value="Genomic_DNA"/>
</dbReference>
<protein>
    <submittedName>
        <fullName evidence="1">Uncharacterized protein</fullName>
    </submittedName>
</protein>
<name>A0ACC1IF00_9FUNG</name>
<reference evidence="1" key="1">
    <citation type="submission" date="2022-07" db="EMBL/GenBank/DDBJ databases">
        <title>Phylogenomic reconstructions and comparative analyses of Kickxellomycotina fungi.</title>
        <authorList>
            <person name="Reynolds N.K."/>
            <person name="Stajich J.E."/>
            <person name="Barry K."/>
            <person name="Grigoriev I.V."/>
            <person name="Crous P."/>
            <person name="Smith M.E."/>
        </authorList>
    </citation>
    <scope>NUCLEOTIDE SEQUENCE</scope>
    <source>
        <strain evidence="1">Benny 63K</strain>
    </source>
</reference>
<proteinExistence type="predicted"/>
<comment type="caution">
    <text evidence="1">The sequence shown here is derived from an EMBL/GenBank/DDBJ whole genome shotgun (WGS) entry which is preliminary data.</text>
</comment>